<proteinExistence type="predicted"/>
<evidence type="ECO:0000313" key="2">
    <source>
        <dbReference type="EMBL" id="KAK8243425.1"/>
    </source>
</evidence>
<gene>
    <name evidence="2" type="ORF">HDK90DRAFT_447086</name>
</gene>
<dbReference type="EMBL" id="JBBWRZ010000002">
    <property type="protein sequence ID" value="KAK8243425.1"/>
    <property type="molecule type" value="Genomic_DNA"/>
</dbReference>
<organism evidence="2 3">
    <name type="scientific">Phyllosticta capitalensis</name>
    <dbReference type="NCBI Taxonomy" id="121624"/>
    <lineage>
        <taxon>Eukaryota</taxon>
        <taxon>Fungi</taxon>
        <taxon>Dikarya</taxon>
        <taxon>Ascomycota</taxon>
        <taxon>Pezizomycotina</taxon>
        <taxon>Dothideomycetes</taxon>
        <taxon>Dothideomycetes incertae sedis</taxon>
        <taxon>Botryosphaeriales</taxon>
        <taxon>Phyllostictaceae</taxon>
        <taxon>Phyllosticta</taxon>
    </lineage>
</organism>
<feature type="domain" description="Heterokaryon incompatibility" evidence="1">
    <location>
        <begin position="222"/>
        <end position="379"/>
    </location>
</feature>
<dbReference type="InterPro" id="IPR010730">
    <property type="entry name" value="HET"/>
</dbReference>
<comment type="caution">
    <text evidence="2">The sequence shown here is derived from an EMBL/GenBank/DDBJ whole genome shotgun (WGS) entry which is preliminary data.</text>
</comment>
<dbReference type="Proteomes" id="UP001492380">
    <property type="component" value="Unassembled WGS sequence"/>
</dbReference>
<accession>A0ABR1YXI1</accession>
<keyword evidence="3" id="KW-1185">Reference proteome</keyword>
<evidence type="ECO:0000313" key="3">
    <source>
        <dbReference type="Proteomes" id="UP001492380"/>
    </source>
</evidence>
<dbReference type="PANTHER" id="PTHR33112:SF8">
    <property type="entry name" value="HETEROKARYON INCOMPATIBILITY DOMAIN-CONTAINING PROTEIN"/>
    <property type="match status" value="1"/>
</dbReference>
<sequence length="668" mass="76501">MLCALCITNAQEGNDRRRGLPHHKTLSDFLKAADGGCQICSRLKVHLEDSAGKTFLTEAHYIPAICLVSESMLRFLFPGSFPDEDNWHPRPEFTFMLHPPLDTGGFIENKGVWPPPTNPDDHFGTEDTLAKADVETQPWKVRDGKTIAFPSNTGDPAVLDLARDWLRTCQDKHSLCTEMVSKSRDGALSKHPKRLIDLSNFAKSSGNPFLIEARDHELQGPYATLSHCWGTKEFITLTENNIGDMLTEIPMDQLPKSFQDAITVCVRLKIQYLWIDSLCIIQAKAGINEDWIEHARTMADIYRNCVLNIAIDRASNPFEGAFVERDIGLLQPGRVTVPCTGVFDHESCFETKFFAPAKKDQISMLEELPLSKRGWTFQERFCSPRVLHFGQDRIYWECFSSRMSDVSERYGHDIGRMSTPFKYFTSSDWEDNVFRWHNMVAGYTKRLLTKPDQDKLVAFAAIAQEYERQTKLQITAGLVLGGPAELLWMSKPCDRETKRPRGYRAPSWSWANADSQCELYLDYQGRKNFAEVLNIDMEYVDPENRHGMVQSGILTMKGPIASFQWEELPNHRPGITSISGMSTVKEAETWELRVYIDFDDDFETFHSREKILMRVRPCAGLMLVKTEAEDTYIRVGMFYCCFTTESNSRVMHQHIADRFDEQREIKIV</sequence>
<protein>
    <submittedName>
        <fullName evidence="2">Heterokaryon incompatibility protein-domain-containing protein</fullName>
    </submittedName>
</protein>
<evidence type="ECO:0000259" key="1">
    <source>
        <dbReference type="Pfam" id="PF06985"/>
    </source>
</evidence>
<reference evidence="2 3" key="1">
    <citation type="submission" date="2024-04" db="EMBL/GenBank/DDBJ databases">
        <title>Phyllosticta paracitricarpa is synonymous to the EU quarantine fungus P. citricarpa based on phylogenomic analyses.</title>
        <authorList>
            <consortium name="Lawrence Berkeley National Laboratory"/>
            <person name="Van Ingen-Buijs V.A."/>
            <person name="Van Westerhoven A.C."/>
            <person name="Haridas S."/>
            <person name="Skiadas P."/>
            <person name="Martin F."/>
            <person name="Groenewald J.Z."/>
            <person name="Crous P.W."/>
            <person name="Seidl M.F."/>
        </authorList>
    </citation>
    <scope>NUCLEOTIDE SEQUENCE [LARGE SCALE GENOMIC DNA]</scope>
    <source>
        <strain evidence="2 3">CBS 123374</strain>
    </source>
</reference>
<dbReference type="Pfam" id="PF06985">
    <property type="entry name" value="HET"/>
    <property type="match status" value="1"/>
</dbReference>
<name>A0ABR1YXI1_9PEZI</name>
<dbReference type="PANTHER" id="PTHR33112">
    <property type="entry name" value="DOMAIN PROTEIN, PUTATIVE-RELATED"/>
    <property type="match status" value="1"/>
</dbReference>